<name>A0ABV4R3G2_9ACTN</name>
<dbReference type="Pfam" id="PF02770">
    <property type="entry name" value="Acyl-CoA_dh_M"/>
    <property type="match status" value="1"/>
</dbReference>
<keyword evidence="4 5" id="KW-0274">FAD</keyword>
<keyword evidence="5" id="KW-0560">Oxidoreductase</keyword>
<dbReference type="EMBL" id="JAXCEH010000021">
    <property type="protein sequence ID" value="MFA1557432.1"/>
    <property type="molecule type" value="Genomic_DNA"/>
</dbReference>
<dbReference type="Gene3D" id="1.20.140.10">
    <property type="entry name" value="Butyryl-CoA Dehydrogenase, subunit A, domain 3"/>
    <property type="match status" value="1"/>
</dbReference>
<comment type="caution">
    <text evidence="9">The sequence shown here is derived from an EMBL/GenBank/DDBJ whole genome shotgun (WGS) entry which is preliminary data.</text>
</comment>
<keyword evidence="10" id="KW-1185">Reference proteome</keyword>
<evidence type="ECO:0000256" key="3">
    <source>
        <dbReference type="ARBA" id="ARBA00022630"/>
    </source>
</evidence>
<dbReference type="RefSeq" id="WP_371944178.1">
    <property type="nucleotide sequence ID" value="NZ_JAXCEH010000021.1"/>
</dbReference>
<sequence>MRKTAAPVRPRFCPVEFDWTVSQRNLYEKILSGVRAGVGEGAGDGRFSRDAWRTCGGLGLLGLSVPAEYGGEGLDAVTTARAVEAFGRGTADFGLLFAAMAHLFACAMPIAEHGRAELRARVLPALCSGEWIGANAITEEQAGSDVGALQCTAERQDGHYRLNGPKSFVSNGPVADVFIVYAVTDPGLGHLGISAFAVERGTPGLDVGEPFTKMGLASCAAGEIVLTDCLVPEGNLLGNEGQGSAIFQSSMRWERGCLFAGYLGMIDRLLERCVAHARTRRQFGGPIGGNQAVSHRLADMKLQLEAARLLLYRACWAMDRGAQAVLEISLSKLAVSEAAVQSALTAIQIFGGGGYLTANQIEQELRNAVPSTLFSGTSEMQREIISREIGL</sequence>
<dbReference type="InterPro" id="IPR037069">
    <property type="entry name" value="AcylCoA_DH/ox_N_sf"/>
</dbReference>
<evidence type="ECO:0000259" key="8">
    <source>
        <dbReference type="Pfam" id="PF02771"/>
    </source>
</evidence>
<dbReference type="InterPro" id="IPR013786">
    <property type="entry name" value="AcylCoA_DH/ox_N"/>
</dbReference>
<dbReference type="Gene3D" id="1.10.540.10">
    <property type="entry name" value="Acyl-CoA dehydrogenase/oxidase, N-terminal domain"/>
    <property type="match status" value="1"/>
</dbReference>
<dbReference type="SUPFAM" id="SSF47203">
    <property type="entry name" value="Acyl-CoA dehydrogenase C-terminal domain-like"/>
    <property type="match status" value="1"/>
</dbReference>
<accession>A0ABV4R3G2</accession>
<evidence type="ECO:0000256" key="5">
    <source>
        <dbReference type="RuleBase" id="RU362125"/>
    </source>
</evidence>
<gene>
    <name evidence="9" type="ORF">SM436_27445</name>
</gene>
<evidence type="ECO:0000259" key="7">
    <source>
        <dbReference type="Pfam" id="PF02770"/>
    </source>
</evidence>
<organism evidence="9 10">
    <name type="scientific">Actinomadura chokoriensis</name>
    <dbReference type="NCBI Taxonomy" id="454156"/>
    <lineage>
        <taxon>Bacteria</taxon>
        <taxon>Bacillati</taxon>
        <taxon>Actinomycetota</taxon>
        <taxon>Actinomycetes</taxon>
        <taxon>Streptosporangiales</taxon>
        <taxon>Thermomonosporaceae</taxon>
        <taxon>Actinomadura</taxon>
    </lineage>
</organism>
<proteinExistence type="inferred from homology"/>
<comment type="similarity">
    <text evidence="2 5">Belongs to the acyl-CoA dehydrogenase family.</text>
</comment>
<evidence type="ECO:0000256" key="4">
    <source>
        <dbReference type="ARBA" id="ARBA00022827"/>
    </source>
</evidence>
<comment type="cofactor">
    <cofactor evidence="1 5">
        <name>FAD</name>
        <dbReference type="ChEBI" id="CHEBI:57692"/>
    </cofactor>
</comment>
<evidence type="ECO:0000313" key="9">
    <source>
        <dbReference type="EMBL" id="MFA1557432.1"/>
    </source>
</evidence>
<dbReference type="InterPro" id="IPR009100">
    <property type="entry name" value="AcylCoA_DH/oxidase_NM_dom_sf"/>
</dbReference>
<dbReference type="InterPro" id="IPR046373">
    <property type="entry name" value="Acyl-CoA_Oxase/DH_mid-dom_sf"/>
</dbReference>
<feature type="domain" description="Acyl-CoA oxidase/dehydrogenase middle" evidence="7">
    <location>
        <begin position="135"/>
        <end position="229"/>
    </location>
</feature>
<dbReference type="InterPro" id="IPR006089">
    <property type="entry name" value="Acyl-CoA_DH_CS"/>
</dbReference>
<evidence type="ECO:0000313" key="10">
    <source>
        <dbReference type="Proteomes" id="UP001569904"/>
    </source>
</evidence>
<dbReference type="Pfam" id="PF02771">
    <property type="entry name" value="Acyl-CoA_dh_N"/>
    <property type="match status" value="1"/>
</dbReference>
<reference evidence="9 10" key="1">
    <citation type="submission" date="2023-11" db="EMBL/GenBank/DDBJ databases">
        <title>Actinomadura monticuli sp. nov., isolated from volcanic ash.</title>
        <authorList>
            <person name="Lee S.D."/>
            <person name="Yang H."/>
            <person name="Kim I.S."/>
        </authorList>
    </citation>
    <scope>NUCLEOTIDE SEQUENCE [LARGE SCALE GENOMIC DNA]</scope>
    <source>
        <strain evidence="9 10">DSM 45346</strain>
    </source>
</reference>
<dbReference type="InterPro" id="IPR036250">
    <property type="entry name" value="AcylCo_DH-like_C"/>
</dbReference>
<keyword evidence="3 5" id="KW-0285">Flavoprotein</keyword>
<dbReference type="InterPro" id="IPR006091">
    <property type="entry name" value="Acyl-CoA_Oxase/DH_mid-dom"/>
</dbReference>
<dbReference type="Proteomes" id="UP001569904">
    <property type="component" value="Unassembled WGS sequence"/>
</dbReference>
<dbReference type="Pfam" id="PF00441">
    <property type="entry name" value="Acyl-CoA_dh_1"/>
    <property type="match status" value="1"/>
</dbReference>
<dbReference type="PANTHER" id="PTHR43884">
    <property type="entry name" value="ACYL-COA DEHYDROGENASE"/>
    <property type="match status" value="1"/>
</dbReference>
<evidence type="ECO:0000256" key="1">
    <source>
        <dbReference type="ARBA" id="ARBA00001974"/>
    </source>
</evidence>
<evidence type="ECO:0000259" key="6">
    <source>
        <dbReference type="Pfam" id="PF00441"/>
    </source>
</evidence>
<dbReference type="SUPFAM" id="SSF56645">
    <property type="entry name" value="Acyl-CoA dehydrogenase NM domain-like"/>
    <property type="match status" value="1"/>
</dbReference>
<dbReference type="PROSITE" id="PS00072">
    <property type="entry name" value="ACYL_COA_DH_1"/>
    <property type="match status" value="1"/>
</dbReference>
<protein>
    <submittedName>
        <fullName evidence="9">Acyl-CoA dehydrogenase family protein</fullName>
    </submittedName>
</protein>
<feature type="domain" description="Acyl-CoA dehydrogenase/oxidase N-terminal" evidence="8">
    <location>
        <begin position="44"/>
        <end position="130"/>
    </location>
</feature>
<dbReference type="InterPro" id="IPR009075">
    <property type="entry name" value="AcylCo_DH/oxidase_C"/>
</dbReference>
<evidence type="ECO:0000256" key="2">
    <source>
        <dbReference type="ARBA" id="ARBA00009347"/>
    </source>
</evidence>
<dbReference type="Gene3D" id="2.40.110.10">
    <property type="entry name" value="Butyryl-CoA Dehydrogenase, subunit A, domain 2"/>
    <property type="match status" value="1"/>
</dbReference>
<dbReference type="PANTHER" id="PTHR43884:SF12">
    <property type="entry name" value="ISOVALERYL-COA DEHYDROGENASE, MITOCHONDRIAL-RELATED"/>
    <property type="match status" value="1"/>
</dbReference>
<feature type="domain" description="Acyl-CoA dehydrogenase/oxidase C-terminal" evidence="6">
    <location>
        <begin position="241"/>
        <end position="389"/>
    </location>
</feature>